<dbReference type="InterPro" id="IPR001750">
    <property type="entry name" value="ND/Mrp_TM"/>
</dbReference>
<dbReference type="InterPro" id="IPR010096">
    <property type="entry name" value="NADH-Q_OxRdtase_suN/2"/>
</dbReference>
<sequence>MSPLTSAMPTIDYGAIAPVLIVLGGACVSVLLEALLPWRVRGRVQLGFTLLVVVAGLLAVIVRSTSGAPAVTTLAGALAVDGPALFLWGTLLALAIPSVLLLADRSVEPGGAFVADPVALGEAEEKEKAREARVAVGARSGGGGRSRARTGGGDGAGRDGAGRDGGRGRALRARDTVEGHTEIHPFVLFALGGMLVFCAADDLLTMFIALEVLSLPLYLLCGLARRKRLMSQESAVKYFLLGAFSSAFFLYGLALLYGYADSVKLADISQAAAGSLRPDSLLFGGLALLVVGLMFKASVGPFHTWTPDVYQGAPTSVTAFMAACTKVAAFGAILRVFTVAFGSTVWEWRGVLWAVAIASMVIGAVLGLTQTDVKRMIAYSSVAHAGFLLLGAMAITPAGLSATLFYLLAYGFTTVALFGLVSLVRGPDGEATHLSAWAGLGKRSPVVAAAVTFLMLALAGIPLTSGFTAKFAVFSAALADGMTPLVIVALVVSAVAAFFYLRLIVLMYFSEPAADGPTVSVPGPFTTVAITLGVVVTLLLGVVPTAVLGWADGLSFLG</sequence>
<keyword evidence="3 5" id="KW-1133">Transmembrane helix</keyword>
<evidence type="ECO:0000313" key="9">
    <source>
        <dbReference type="EMBL" id="TDQ46645.1"/>
    </source>
</evidence>
<dbReference type="PANTHER" id="PTHR22773">
    <property type="entry name" value="NADH DEHYDROGENASE"/>
    <property type="match status" value="1"/>
</dbReference>
<dbReference type="OrthoDB" id="9811718at2"/>
<evidence type="ECO:0000256" key="5">
    <source>
        <dbReference type="HAMAP-Rule" id="MF_00445"/>
    </source>
</evidence>
<comment type="catalytic activity">
    <reaction evidence="5">
        <text>a quinone + NADH + 5 H(+)(in) = a quinol + NAD(+) + 4 H(+)(out)</text>
        <dbReference type="Rhea" id="RHEA:57888"/>
        <dbReference type="ChEBI" id="CHEBI:15378"/>
        <dbReference type="ChEBI" id="CHEBI:24646"/>
        <dbReference type="ChEBI" id="CHEBI:57540"/>
        <dbReference type="ChEBI" id="CHEBI:57945"/>
        <dbReference type="ChEBI" id="CHEBI:132124"/>
    </reaction>
</comment>
<keyword evidence="5" id="KW-0520">NAD</keyword>
<dbReference type="GO" id="GO:0050136">
    <property type="term" value="F:NADH dehydrogenase (quinone) (non-electrogenic) activity"/>
    <property type="evidence" value="ECO:0007669"/>
    <property type="project" value="UniProtKB-UniRule"/>
</dbReference>
<dbReference type="HAMAP" id="MF_00445">
    <property type="entry name" value="NDH1_NuoN_1"/>
    <property type="match status" value="1"/>
</dbReference>
<accession>A0A4R6UN99</accession>
<feature type="transmembrane region" description="Helical" evidence="5">
    <location>
        <begin position="48"/>
        <end position="65"/>
    </location>
</feature>
<feature type="transmembrane region" description="Helical" evidence="5">
    <location>
        <begin position="206"/>
        <end position="224"/>
    </location>
</feature>
<feature type="transmembrane region" description="Helical" evidence="5">
    <location>
        <begin position="15"/>
        <end position="36"/>
    </location>
</feature>
<feature type="transmembrane region" description="Helical" evidence="5">
    <location>
        <begin position="236"/>
        <end position="260"/>
    </location>
</feature>
<feature type="transmembrane region" description="Helical" evidence="5">
    <location>
        <begin position="183"/>
        <end position="200"/>
    </location>
</feature>
<dbReference type="NCBIfam" id="NF004441">
    <property type="entry name" value="PRK05777.1-4"/>
    <property type="match status" value="1"/>
</dbReference>
<proteinExistence type="inferred from homology"/>
<dbReference type="GO" id="GO:0042773">
    <property type="term" value="P:ATP synthesis coupled electron transport"/>
    <property type="evidence" value="ECO:0007669"/>
    <property type="project" value="InterPro"/>
</dbReference>
<feature type="transmembrane region" description="Helical" evidence="5">
    <location>
        <begin position="319"/>
        <end position="338"/>
    </location>
</feature>
<feature type="transmembrane region" description="Helical" evidence="5">
    <location>
        <begin position="280"/>
        <end position="299"/>
    </location>
</feature>
<comment type="subcellular location">
    <subcellularLocation>
        <location evidence="5">Cell membrane</location>
        <topology evidence="5">Multi-pass membrane protein</topology>
    </subcellularLocation>
    <subcellularLocation>
        <location evidence="1">Endomembrane system</location>
        <topology evidence="1">Multi-pass membrane protein</topology>
    </subcellularLocation>
    <subcellularLocation>
        <location evidence="6">Membrane</location>
        <topology evidence="6">Multi-pass membrane protein</topology>
    </subcellularLocation>
</comment>
<keyword evidence="5" id="KW-0874">Quinone</keyword>
<dbReference type="GO" id="GO:0005886">
    <property type="term" value="C:plasma membrane"/>
    <property type="evidence" value="ECO:0007669"/>
    <property type="project" value="UniProtKB-SubCell"/>
</dbReference>
<evidence type="ECO:0000313" key="10">
    <source>
        <dbReference type="Proteomes" id="UP000295705"/>
    </source>
</evidence>
<evidence type="ECO:0000256" key="2">
    <source>
        <dbReference type="ARBA" id="ARBA00022692"/>
    </source>
</evidence>
<feature type="compositionally biased region" description="Basic and acidic residues" evidence="7">
    <location>
        <begin position="156"/>
        <end position="174"/>
    </location>
</feature>
<comment type="similarity">
    <text evidence="5">Belongs to the complex I subunit 2 family.</text>
</comment>
<evidence type="ECO:0000256" key="4">
    <source>
        <dbReference type="ARBA" id="ARBA00023136"/>
    </source>
</evidence>
<name>A0A4R6UN99_9PSEU</name>
<feature type="transmembrane region" description="Helical" evidence="5">
    <location>
        <begin position="376"/>
        <end position="398"/>
    </location>
</feature>
<dbReference type="NCBIfam" id="TIGR01770">
    <property type="entry name" value="NDH_I_N"/>
    <property type="match status" value="1"/>
</dbReference>
<keyword evidence="10" id="KW-1185">Reference proteome</keyword>
<organism evidence="9 10">
    <name type="scientific">Actinomycetospora succinea</name>
    <dbReference type="NCBI Taxonomy" id="663603"/>
    <lineage>
        <taxon>Bacteria</taxon>
        <taxon>Bacillati</taxon>
        <taxon>Actinomycetota</taxon>
        <taxon>Actinomycetes</taxon>
        <taxon>Pseudonocardiales</taxon>
        <taxon>Pseudonocardiaceae</taxon>
        <taxon>Actinomycetospora</taxon>
    </lineage>
</organism>
<comment type="subunit">
    <text evidence="5">NDH-1 is composed of 14 different subunits. Subunits NuoA, H, J, K, L, M, N constitute the membrane sector of the complex.</text>
</comment>
<dbReference type="GO" id="GO:0008137">
    <property type="term" value="F:NADH dehydrogenase (ubiquinone) activity"/>
    <property type="evidence" value="ECO:0007669"/>
    <property type="project" value="InterPro"/>
</dbReference>
<feature type="transmembrane region" description="Helical" evidence="5">
    <location>
        <begin position="445"/>
        <end position="465"/>
    </location>
</feature>
<feature type="transmembrane region" description="Helical" evidence="5">
    <location>
        <begin position="404"/>
        <end position="424"/>
    </location>
</feature>
<gene>
    <name evidence="5" type="primary">nuoN</name>
    <name evidence="9" type="ORF">EV188_11519</name>
</gene>
<dbReference type="GO" id="GO:0048038">
    <property type="term" value="F:quinone binding"/>
    <property type="evidence" value="ECO:0007669"/>
    <property type="project" value="UniProtKB-KW"/>
</dbReference>
<keyword evidence="5" id="KW-1278">Translocase</keyword>
<dbReference type="Pfam" id="PF00361">
    <property type="entry name" value="Proton_antipo_M"/>
    <property type="match status" value="1"/>
</dbReference>
<feature type="transmembrane region" description="Helical" evidence="5">
    <location>
        <begin position="350"/>
        <end position="369"/>
    </location>
</feature>
<comment type="caution">
    <text evidence="9">The sequence shown here is derived from an EMBL/GenBank/DDBJ whole genome shotgun (WGS) entry which is preliminary data.</text>
</comment>
<feature type="transmembrane region" description="Helical" evidence="5">
    <location>
        <begin position="485"/>
        <end position="509"/>
    </location>
</feature>
<evidence type="ECO:0000256" key="7">
    <source>
        <dbReference type="SAM" id="MobiDB-lite"/>
    </source>
</evidence>
<evidence type="ECO:0000256" key="1">
    <source>
        <dbReference type="ARBA" id="ARBA00004127"/>
    </source>
</evidence>
<feature type="region of interest" description="Disordered" evidence="7">
    <location>
        <begin position="131"/>
        <end position="174"/>
    </location>
</feature>
<evidence type="ECO:0000256" key="6">
    <source>
        <dbReference type="RuleBase" id="RU000320"/>
    </source>
</evidence>
<feature type="transmembrane region" description="Helical" evidence="5">
    <location>
        <begin position="85"/>
        <end position="103"/>
    </location>
</feature>
<protein>
    <recommendedName>
        <fullName evidence="5">NADH-quinone oxidoreductase subunit N</fullName>
        <ecNumber evidence="5">7.1.1.-</ecNumber>
    </recommendedName>
    <alternativeName>
        <fullName evidence="5">NADH dehydrogenase I subunit N</fullName>
    </alternativeName>
    <alternativeName>
        <fullName evidence="5">NDH-1 subunit N</fullName>
    </alternativeName>
</protein>
<evidence type="ECO:0000259" key="8">
    <source>
        <dbReference type="Pfam" id="PF00361"/>
    </source>
</evidence>
<dbReference type="EMBL" id="SNYO01000015">
    <property type="protein sequence ID" value="TDQ46645.1"/>
    <property type="molecule type" value="Genomic_DNA"/>
</dbReference>
<dbReference type="Proteomes" id="UP000295705">
    <property type="component" value="Unassembled WGS sequence"/>
</dbReference>
<feature type="compositionally biased region" description="Gly residues" evidence="7">
    <location>
        <begin position="139"/>
        <end position="155"/>
    </location>
</feature>
<evidence type="ECO:0000256" key="3">
    <source>
        <dbReference type="ARBA" id="ARBA00022989"/>
    </source>
</evidence>
<feature type="transmembrane region" description="Helical" evidence="5">
    <location>
        <begin position="529"/>
        <end position="551"/>
    </location>
</feature>
<feature type="domain" description="NADH:quinone oxidoreductase/Mrp antiporter transmembrane" evidence="8">
    <location>
        <begin position="200"/>
        <end position="492"/>
    </location>
</feature>
<reference evidence="9 10" key="1">
    <citation type="submission" date="2019-03" db="EMBL/GenBank/DDBJ databases">
        <title>Genomic Encyclopedia of Type Strains, Phase IV (KMG-IV): sequencing the most valuable type-strain genomes for metagenomic binning, comparative biology and taxonomic classification.</title>
        <authorList>
            <person name="Goeker M."/>
        </authorList>
    </citation>
    <scope>NUCLEOTIDE SEQUENCE [LARGE SCALE GENOMIC DNA]</scope>
    <source>
        <strain evidence="9 10">DSM 45775</strain>
    </source>
</reference>
<dbReference type="GO" id="GO:0012505">
    <property type="term" value="C:endomembrane system"/>
    <property type="evidence" value="ECO:0007669"/>
    <property type="project" value="UniProtKB-SubCell"/>
</dbReference>
<keyword evidence="5" id="KW-1003">Cell membrane</keyword>
<keyword evidence="5" id="KW-0813">Transport</keyword>
<keyword evidence="4 5" id="KW-0472">Membrane</keyword>
<dbReference type="EC" id="7.1.1.-" evidence="5"/>
<keyword evidence="2 5" id="KW-0812">Transmembrane</keyword>
<comment type="function">
    <text evidence="5">NDH-1 shuttles electrons from NADH, via FMN and iron-sulfur (Fe-S) centers, to quinones in the respiratory chain. The immediate electron acceptor for the enzyme in this species is believed to be a menaquinone. Couples the redox reaction to proton translocation (for every two electrons transferred, four hydrogen ions are translocated across the cytoplasmic membrane), and thus conserves the redox energy in a proton gradient.</text>
</comment>
<dbReference type="AlphaFoldDB" id="A0A4R6UN99"/>